<gene>
    <name evidence="2" type="ORF">BSAL_82520</name>
</gene>
<keyword evidence="3" id="KW-1185">Reference proteome</keyword>
<feature type="non-terminal residue" evidence="2">
    <location>
        <position position="196"/>
    </location>
</feature>
<dbReference type="SUPFAM" id="SSF55073">
    <property type="entry name" value="Nucleotide cyclase"/>
    <property type="match status" value="1"/>
</dbReference>
<feature type="region of interest" description="Disordered" evidence="1">
    <location>
        <begin position="20"/>
        <end position="108"/>
    </location>
</feature>
<dbReference type="InterPro" id="IPR029787">
    <property type="entry name" value="Nucleotide_cyclase"/>
</dbReference>
<dbReference type="EMBL" id="CYKH01000913">
    <property type="protein sequence ID" value="CUG64601.1"/>
    <property type="molecule type" value="Genomic_DNA"/>
</dbReference>
<feature type="non-terminal residue" evidence="2">
    <location>
        <position position="1"/>
    </location>
</feature>
<feature type="compositionally biased region" description="Polar residues" evidence="1">
    <location>
        <begin position="78"/>
        <end position="88"/>
    </location>
</feature>
<sequence length="196" mass="21577">EEAYDKLQSELKKVKSFLPQSVLKQLEQQDDDEDVDDDDEGTIHNATTGSFSSASTAQRRKSRHSYSDRGHVTDSSRRSGSTHGTQGTKHSRTSEERRQAIERGRTLNTSSGLASRMCTVVMTNMDGLHRHLKSPHELAGLHTRVMGVIAAQVDECKGVLDAFHGDRFTLTFNSSTNCASHCTKAAQFVLQVTAAL</sequence>
<reference evidence="3" key="1">
    <citation type="submission" date="2015-09" db="EMBL/GenBank/DDBJ databases">
        <authorList>
            <consortium name="Pathogen Informatics"/>
        </authorList>
    </citation>
    <scope>NUCLEOTIDE SEQUENCE [LARGE SCALE GENOMIC DNA]</scope>
    <source>
        <strain evidence="3">Lake Konstanz</strain>
    </source>
</reference>
<proteinExistence type="predicted"/>
<accession>A0A0S4J251</accession>
<protein>
    <recommendedName>
        <fullName evidence="4">Adenylyl cyclase</fullName>
    </recommendedName>
</protein>
<evidence type="ECO:0000256" key="1">
    <source>
        <dbReference type="SAM" id="MobiDB-lite"/>
    </source>
</evidence>
<feature type="compositionally biased region" description="Low complexity" evidence="1">
    <location>
        <begin position="46"/>
        <end position="57"/>
    </location>
</feature>
<dbReference type="Proteomes" id="UP000051952">
    <property type="component" value="Unassembled WGS sequence"/>
</dbReference>
<feature type="compositionally biased region" description="Acidic residues" evidence="1">
    <location>
        <begin position="28"/>
        <end position="40"/>
    </location>
</feature>
<evidence type="ECO:0000313" key="3">
    <source>
        <dbReference type="Proteomes" id="UP000051952"/>
    </source>
</evidence>
<feature type="compositionally biased region" description="Basic and acidic residues" evidence="1">
    <location>
        <begin position="65"/>
        <end position="77"/>
    </location>
</feature>
<name>A0A0S4J251_BODSA</name>
<organism evidence="2 3">
    <name type="scientific">Bodo saltans</name>
    <name type="common">Flagellated protozoan</name>
    <dbReference type="NCBI Taxonomy" id="75058"/>
    <lineage>
        <taxon>Eukaryota</taxon>
        <taxon>Discoba</taxon>
        <taxon>Euglenozoa</taxon>
        <taxon>Kinetoplastea</taxon>
        <taxon>Metakinetoplastina</taxon>
        <taxon>Eubodonida</taxon>
        <taxon>Bodonidae</taxon>
        <taxon>Bodo</taxon>
    </lineage>
</organism>
<evidence type="ECO:0000313" key="2">
    <source>
        <dbReference type="EMBL" id="CUG64601.1"/>
    </source>
</evidence>
<evidence type="ECO:0008006" key="4">
    <source>
        <dbReference type="Google" id="ProtNLM"/>
    </source>
</evidence>
<dbReference type="AlphaFoldDB" id="A0A0S4J251"/>
<feature type="compositionally biased region" description="Basic and acidic residues" evidence="1">
    <location>
        <begin position="92"/>
        <end position="105"/>
    </location>
</feature>
<dbReference type="Gene3D" id="3.30.70.1230">
    <property type="entry name" value="Nucleotide cyclase"/>
    <property type="match status" value="1"/>
</dbReference>
<dbReference type="VEuPathDB" id="TriTrypDB:BSAL_82520"/>